<reference evidence="11" key="1">
    <citation type="submission" date="2025-08" db="UniProtKB">
        <authorList>
            <consortium name="RefSeq"/>
        </authorList>
    </citation>
    <scope>IDENTIFICATION</scope>
    <source>
        <tissue evidence="11">Liver</tissue>
    </source>
</reference>
<evidence type="ECO:0000256" key="6">
    <source>
        <dbReference type="SAM" id="MobiDB-lite"/>
    </source>
</evidence>
<feature type="compositionally biased region" description="Acidic residues" evidence="6">
    <location>
        <begin position="104"/>
        <end position="113"/>
    </location>
</feature>
<dbReference type="PIRSF" id="PIRSF018300">
    <property type="entry name" value="DNA_pol_alph_2"/>
    <property type="match status" value="1"/>
</dbReference>
<dbReference type="GO" id="GO:0005658">
    <property type="term" value="C:alpha DNA polymerase:primase complex"/>
    <property type="evidence" value="ECO:0007669"/>
    <property type="project" value="TreeGrafter"/>
</dbReference>
<keyword evidence="10" id="KW-1185">Reference proteome</keyword>
<dbReference type="InterPro" id="IPR007185">
    <property type="entry name" value="DNA_pol_a/d/e_bsu"/>
</dbReference>
<dbReference type="PANTHER" id="PTHR23061">
    <property type="entry name" value="DNA POLYMERASE 2 ALPHA 70 KDA SUBUNIT"/>
    <property type="match status" value="1"/>
</dbReference>
<dbReference type="Pfam" id="PF22062">
    <property type="entry name" value="OB_DPOA2"/>
    <property type="match status" value="1"/>
</dbReference>
<comment type="subcellular location">
    <subcellularLocation>
        <location evidence="1">Nucleus</location>
    </subcellularLocation>
</comment>
<organism evidence="10 11">
    <name type="scientific">Python bivittatus</name>
    <name type="common">Burmese python</name>
    <name type="synonym">Python molurus bivittatus</name>
    <dbReference type="NCBI Taxonomy" id="176946"/>
    <lineage>
        <taxon>Eukaryota</taxon>
        <taxon>Metazoa</taxon>
        <taxon>Chordata</taxon>
        <taxon>Craniata</taxon>
        <taxon>Vertebrata</taxon>
        <taxon>Euteleostomi</taxon>
        <taxon>Lepidosauria</taxon>
        <taxon>Squamata</taxon>
        <taxon>Bifurcata</taxon>
        <taxon>Unidentata</taxon>
        <taxon>Episquamata</taxon>
        <taxon>Toxicofera</taxon>
        <taxon>Serpentes</taxon>
        <taxon>Henophidia</taxon>
        <taxon>Pythonidae</taxon>
        <taxon>Python</taxon>
    </lineage>
</organism>
<comment type="similarity">
    <text evidence="2">Belongs to the DNA polymerase alpha subunit B family.</text>
</comment>
<dbReference type="InterPro" id="IPR016722">
    <property type="entry name" value="DNA_pol_alpha_bsu"/>
</dbReference>
<dbReference type="GeneID" id="103063289"/>
<evidence type="ECO:0000313" key="11">
    <source>
        <dbReference type="RefSeq" id="XP_007437817.1"/>
    </source>
</evidence>
<feature type="compositionally biased region" description="Basic residues" evidence="6">
    <location>
        <begin position="79"/>
        <end position="88"/>
    </location>
</feature>
<dbReference type="GO" id="GO:0003677">
    <property type="term" value="F:DNA binding"/>
    <property type="evidence" value="ECO:0007669"/>
    <property type="project" value="InterPro"/>
</dbReference>
<sequence>MGPGIMDAVVADLKVFGLDFAEGEDKDAIAEKLEEFCMAGWVTEPELGNELIAFAMRKETLLLTLENLHAFEHEGLNKRVTRPPKRKEGRWSGVGDVSSVQEPLDVDEEEEDLLGAYASPSKPAQKRAITTPENPHSKRTLSGRSPRLNFSPNSFSPSVTPSQKYSSRKNRGEVVASFGSAPSARSAGSSLSVRVYNAPHSLTKPYKFMFQDLMENRDALSYKIEELGEALKAHYKIEEFSSVNVPLQEPVTVLGQIGCDSNGKLNPQSVILEGDREHSSGALIPVDVSELSNYSLFPGQVVIMEGMNSTGKRLVATKLYEGVPLPFHKPTEAATDSEPRMVLVACGPYTTSDSVAYEPMVDLIEVIKKDKPDVCILLGPFLDAKHKQVEEGQFILSYDEVFRRCLKTIIEGTRSAGSHLVVVPSLRDVHHLCVYPQPPFAYELPKEDQQ</sequence>
<dbReference type="Gene3D" id="3.60.21.60">
    <property type="match status" value="1"/>
</dbReference>
<proteinExistence type="inferred from homology"/>
<accession>A0A9F2WJG3</accession>
<dbReference type="GO" id="GO:0006270">
    <property type="term" value="P:DNA replication initiation"/>
    <property type="evidence" value="ECO:0007669"/>
    <property type="project" value="TreeGrafter"/>
</dbReference>
<name>A0A9F2WJG3_PYTBI</name>
<gene>
    <name evidence="11" type="primary">POLA2</name>
</gene>
<feature type="non-terminal residue" evidence="11">
    <location>
        <position position="450"/>
    </location>
</feature>
<dbReference type="RefSeq" id="XP_007437817.1">
    <property type="nucleotide sequence ID" value="XM_007437755.2"/>
</dbReference>
<evidence type="ECO:0000259" key="7">
    <source>
        <dbReference type="Pfam" id="PF04042"/>
    </source>
</evidence>
<dbReference type="Proteomes" id="UP000695026">
    <property type="component" value="Unplaced"/>
</dbReference>
<feature type="compositionally biased region" description="Polar residues" evidence="6">
    <location>
        <begin position="140"/>
        <end position="165"/>
    </location>
</feature>
<dbReference type="InterPro" id="IPR013627">
    <property type="entry name" value="Pol_alpha_B_N"/>
</dbReference>
<keyword evidence="5" id="KW-0539">Nucleus</keyword>
<evidence type="ECO:0000256" key="2">
    <source>
        <dbReference type="ARBA" id="ARBA00007299"/>
    </source>
</evidence>
<evidence type="ECO:0000313" key="10">
    <source>
        <dbReference type="Proteomes" id="UP000695026"/>
    </source>
</evidence>
<evidence type="ECO:0000256" key="4">
    <source>
        <dbReference type="ARBA" id="ARBA00022705"/>
    </source>
</evidence>
<dbReference type="PANTHER" id="PTHR23061:SF12">
    <property type="entry name" value="DNA POLYMERASE ALPHA SUBUNIT B"/>
    <property type="match status" value="1"/>
</dbReference>
<feature type="domain" description="DNA polymerase alpha subunit B OB" evidence="9">
    <location>
        <begin position="217"/>
        <end position="322"/>
    </location>
</feature>
<evidence type="ECO:0000259" key="9">
    <source>
        <dbReference type="Pfam" id="PF22062"/>
    </source>
</evidence>
<dbReference type="OrthoDB" id="336885at2759"/>
<feature type="domain" description="DNA polymerase alpha subunit B N-terminal" evidence="8">
    <location>
        <begin position="10"/>
        <end position="78"/>
    </location>
</feature>
<keyword evidence="4" id="KW-0235">DNA replication</keyword>
<feature type="domain" description="DNA polymerase alpha/delta/epsilon subunit B" evidence="7">
    <location>
        <begin position="342"/>
        <end position="447"/>
    </location>
</feature>
<protein>
    <recommendedName>
        <fullName evidence="3">DNA polymerase alpha subunit B</fullName>
    </recommendedName>
</protein>
<evidence type="ECO:0000256" key="1">
    <source>
        <dbReference type="ARBA" id="ARBA00004123"/>
    </source>
</evidence>
<evidence type="ECO:0000256" key="5">
    <source>
        <dbReference type="ARBA" id="ARBA00023242"/>
    </source>
</evidence>
<dbReference type="Pfam" id="PF04042">
    <property type="entry name" value="DNA_pol_E_B"/>
    <property type="match status" value="1"/>
</dbReference>
<feature type="region of interest" description="Disordered" evidence="6">
    <location>
        <begin position="79"/>
        <end position="170"/>
    </location>
</feature>
<dbReference type="InterPro" id="IPR054300">
    <property type="entry name" value="OB_DPOA2"/>
</dbReference>
<dbReference type="CTD" id="23649"/>
<dbReference type="Pfam" id="PF08418">
    <property type="entry name" value="Pol_alpha_B_N"/>
    <property type="match status" value="1"/>
</dbReference>
<dbReference type="Gene3D" id="1.10.8.530">
    <property type="entry name" value="DNA polymerase alpha-primase, subunit B, N-terminal domain"/>
    <property type="match status" value="1"/>
</dbReference>
<dbReference type="AlphaFoldDB" id="A0A9F2WJG3"/>
<evidence type="ECO:0000256" key="3">
    <source>
        <dbReference type="ARBA" id="ARBA00018596"/>
    </source>
</evidence>
<evidence type="ECO:0000259" key="8">
    <source>
        <dbReference type="Pfam" id="PF08418"/>
    </source>
</evidence>
<dbReference type="KEGG" id="pbi:103063289"/>
<dbReference type="OMA" id="PDVCILX"/>
<dbReference type="InterPro" id="IPR043034">
    <property type="entry name" value="DNA_pol_alpha_B_N_sf"/>
</dbReference>